<comment type="caution">
    <text evidence="1">The sequence shown here is derived from an EMBL/GenBank/DDBJ whole genome shotgun (WGS) entry which is preliminary data.</text>
</comment>
<sequence>MSGRPLPHWHYVNSLAHAEAYRFSSVNTLEQQLDRAYDQYKSRESDLRKNSFLQSLKAQNQVIFYNLLTKHLEEMFPIIYTPTEADAIAGYSHLFRQPEGLYISPPSADKMEEDFLDACEGRELDLVGAQTHVIVVSDGEQILGIGDQGSGGIGISSAKAVIYSLVAGIDPSRTLAVVLDVGTNNPSLRSDPLYLGWNADRVRGDAYHAFTDRFVELVVKHQPQCLLHFEDFGVMNAQVLLERYKNRQAVFNDDIQGTGAVTLATLTAALHVTGSRLSDQRIVQFGAGSAGLGITRQIRDAMVLVDGTDKKDAAGKFWLVDKYGLVKRGLGDKIRREIEPEFVRQEDDWGTDDETHLLDVVRRVKPTVLIGSSTASGAFTESVIREMAKHVERPIIFPLSNPTRLAECTPEDAQRWTNGMALISTGSPFPPVEIGNKGEKYTVAECNNALVYPGIGLGAILARARKVTDKMIIRAAQCLGELAPASRDKPNASLLPDFSDSQKVAEAIALEVMDQAIEEGVSDLKDETLLRDKDVRKRYLEEKLWRPSPERTVASACISSHALLDRLPNATIFAGARDPSSATALNELASKNGNVHVVKLVVDDEQSNKDAVEEVKKVTNRLDIVVANAGVGTPFIPIHKEDLKLYKPNYEVNTLGPLYLYQSTYLLLFETRLTDPTLPAPKLFITSSIAGSIGGVPDMLINGAYGSAKAAANYLARSIHRQTEQFGAVVIPYHPGTVATDMFFRAAAGMGITRDQIPGVIEPEEAGSLYAELILSSTREEHGGRFWGQGSAEPIVW</sequence>
<gene>
    <name evidence="1" type="ORF">QFC20_005870</name>
</gene>
<reference evidence="1" key="1">
    <citation type="submission" date="2023-04" db="EMBL/GenBank/DDBJ databases">
        <title>Draft Genome sequencing of Naganishia species isolated from polar environments using Oxford Nanopore Technology.</title>
        <authorList>
            <person name="Leo P."/>
            <person name="Venkateswaran K."/>
        </authorList>
    </citation>
    <scope>NUCLEOTIDE SEQUENCE</scope>
    <source>
        <strain evidence="1">MNA-CCFEE 5262</strain>
    </source>
</reference>
<protein>
    <submittedName>
        <fullName evidence="1">Uncharacterized protein</fullName>
    </submittedName>
</protein>
<keyword evidence="2" id="KW-1185">Reference proteome</keyword>
<proteinExistence type="predicted"/>
<organism evidence="1 2">
    <name type="scientific">Naganishia adeliensis</name>
    <dbReference type="NCBI Taxonomy" id="92952"/>
    <lineage>
        <taxon>Eukaryota</taxon>
        <taxon>Fungi</taxon>
        <taxon>Dikarya</taxon>
        <taxon>Basidiomycota</taxon>
        <taxon>Agaricomycotina</taxon>
        <taxon>Tremellomycetes</taxon>
        <taxon>Filobasidiales</taxon>
        <taxon>Filobasidiaceae</taxon>
        <taxon>Naganishia</taxon>
    </lineage>
</organism>
<dbReference type="Proteomes" id="UP001230649">
    <property type="component" value="Unassembled WGS sequence"/>
</dbReference>
<evidence type="ECO:0000313" key="2">
    <source>
        <dbReference type="Proteomes" id="UP001230649"/>
    </source>
</evidence>
<name>A0ACC2VIQ7_9TREE</name>
<evidence type="ECO:0000313" key="1">
    <source>
        <dbReference type="EMBL" id="KAJ9098817.1"/>
    </source>
</evidence>
<accession>A0ACC2VIQ7</accession>
<dbReference type="EMBL" id="JASBWS010000090">
    <property type="protein sequence ID" value="KAJ9098817.1"/>
    <property type="molecule type" value="Genomic_DNA"/>
</dbReference>